<dbReference type="AlphaFoldDB" id="A0A5N5DG23"/>
<dbReference type="OrthoDB" id="5985073at2759"/>
<dbReference type="PANTHER" id="PTHR34997">
    <property type="entry name" value="AM15"/>
    <property type="match status" value="1"/>
</dbReference>
<evidence type="ECO:0000256" key="3">
    <source>
        <dbReference type="ARBA" id="ARBA00023026"/>
    </source>
</evidence>
<evidence type="ECO:0000313" key="5">
    <source>
        <dbReference type="EMBL" id="KAB2576002.1"/>
    </source>
</evidence>
<dbReference type="PANTHER" id="PTHR34997:SF2">
    <property type="entry name" value="LYSM DOMAIN-CONTAINING PROTEIN-RELATED"/>
    <property type="match status" value="1"/>
</dbReference>
<evidence type="ECO:0000259" key="4">
    <source>
        <dbReference type="PROSITE" id="PS51782"/>
    </source>
</evidence>
<dbReference type="Pfam" id="PF01476">
    <property type="entry name" value="LysM"/>
    <property type="match status" value="1"/>
</dbReference>
<dbReference type="Proteomes" id="UP000325902">
    <property type="component" value="Unassembled WGS sequence"/>
</dbReference>
<keyword evidence="2" id="KW-0732">Signal</keyword>
<dbReference type="Gene3D" id="3.10.350.10">
    <property type="entry name" value="LysM domain"/>
    <property type="match status" value="2"/>
</dbReference>
<protein>
    <submittedName>
        <fullName evidence="5">LysM domain-containing protein</fullName>
    </submittedName>
</protein>
<dbReference type="InterPro" id="IPR036779">
    <property type="entry name" value="LysM_dom_sf"/>
</dbReference>
<evidence type="ECO:0000256" key="2">
    <source>
        <dbReference type="ARBA" id="ARBA00022729"/>
    </source>
</evidence>
<dbReference type="GO" id="GO:0008061">
    <property type="term" value="F:chitin binding"/>
    <property type="evidence" value="ECO:0007669"/>
    <property type="project" value="UniProtKB-KW"/>
</dbReference>
<dbReference type="InterPro" id="IPR052210">
    <property type="entry name" value="LysM1-like"/>
</dbReference>
<feature type="domain" description="LysM" evidence="4">
    <location>
        <begin position="9"/>
        <end position="57"/>
    </location>
</feature>
<evidence type="ECO:0000256" key="1">
    <source>
        <dbReference type="ARBA" id="ARBA00022669"/>
    </source>
</evidence>
<organism evidence="5 6">
    <name type="scientific">Lasiodiplodia theobromae</name>
    <dbReference type="NCBI Taxonomy" id="45133"/>
    <lineage>
        <taxon>Eukaryota</taxon>
        <taxon>Fungi</taxon>
        <taxon>Dikarya</taxon>
        <taxon>Ascomycota</taxon>
        <taxon>Pezizomycotina</taxon>
        <taxon>Dothideomycetes</taxon>
        <taxon>Dothideomycetes incertae sedis</taxon>
        <taxon>Botryosphaeriales</taxon>
        <taxon>Botryosphaeriaceae</taxon>
        <taxon>Lasiodiplodia</taxon>
    </lineage>
</organism>
<dbReference type="PROSITE" id="PS51782">
    <property type="entry name" value="LYSM"/>
    <property type="match status" value="2"/>
</dbReference>
<feature type="domain" description="LysM" evidence="4">
    <location>
        <begin position="80"/>
        <end position="129"/>
    </location>
</feature>
<dbReference type="EMBL" id="VCHE01000028">
    <property type="protein sequence ID" value="KAB2576002.1"/>
    <property type="molecule type" value="Genomic_DNA"/>
</dbReference>
<gene>
    <name evidence="5" type="ORF">DBV05_g5459</name>
</gene>
<reference evidence="5 6" key="1">
    <citation type="journal article" date="2019" name="Sci. Rep.">
        <title>A multi-omics analysis of the grapevine pathogen Lasiodiplodia theobromae reveals that temperature affects the expression of virulence- and pathogenicity-related genes.</title>
        <authorList>
            <person name="Felix C."/>
            <person name="Meneses R."/>
            <person name="Goncalves M.F.M."/>
            <person name="Tilleman L."/>
            <person name="Duarte A.S."/>
            <person name="Jorrin-Novo J.V."/>
            <person name="Van de Peer Y."/>
            <person name="Deforce D."/>
            <person name="Van Nieuwerburgh F."/>
            <person name="Esteves A.C."/>
            <person name="Alves A."/>
        </authorList>
    </citation>
    <scope>NUCLEOTIDE SEQUENCE [LARGE SCALE GENOMIC DNA]</scope>
    <source>
        <strain evidence="5 6">LA-SOL3</strain>
    </source>
</reference>
<accession>A0A5N5DG23</accession>
<name>A0A5N5DG23_9PEZI</name>
<dbReference type="InterPro" id="IPR018392">
    <property type="entry name" value="LysM"/>
</dbReference>
<keyword evidence="1" id="KW-0147">Chitin-binding</keyword>
<keyword evidence="6" id="KW-1185">Reference proteome</keyword>
<evidence type="ECO:0000313" key="6">
    <source>
        <dbReference type="Proteomes" id="UP000325902"/>
    </source>
</evidence>
<dbReference type="SUPFAM" id="SSF54106">
    <property type="entry name" value="LysM domain"/>
    <property type="match status" value="1"/>
</dbReference>
<sequence length="240" mass="24907">MYGQYLSASSEEMEAEINSCSAVASFYEVNLSDLLEWNPSLDNSSSCKLEQGYRYCVQLDGPTPTITSGVTQTGITSTCNAYVLYTSDEQGYCADIASTAGISLSDFLAWNPAVGEACDGLWPGYAYCVGVSGGSSSTTAAPTTTTMAPTTTTTAAAPTTTATGVTPPGPTQEGIAAGCTKYVLQQDGVYCYDMALAAGIELDELYALNPALGGDSLGCGRGMRIALLREVKVKGMRLSG</sequence>
<keyword evidence="3" id="KW-0843">Virulence</keyword>
<proteinExistence type="predicted"/>
<comment type="caution">
    <text evidence="5">The sequence shown here is derived from an EMBL/GenBank/DDBJ whole genome shotgun (WGS) entry which is preliminary data.</text>
</comment>
<dbReference type="CDD" id="cd00118">
    <property type="entry name" value="LysM"/>
    <property type="match status" value="1"/>
</dbReference>